<organism evidence="8 9">
    <name type="scientific">Marinagarivorans cellulosilyticus</name>
    <dbReference type="NCBI Taxonomy" id="2721545"/>
    <lineage>
        <taxon>Bacteria</taxon>
        <taxon>Pseudomonadati</taxon>
        <taxon>Pseudomonadota</taxon>
        <taxon>Gammaproteobacteria</taxon>
        <taxon>Cellvibrionales</taxon>
        <taxon>Cellvibrionaceae</taxon>
        <taxon>Marinagarivorans</taxon>
    </lineage>
</organism>
<evidence type="ECO:0000256" key="5">
    <source>
        <dbReference type="ARBA" id="ARBA00023163"/>
    </source>
</evidence>
<reference evidence="8 9" key="1">
    <citation type="journal article" date="2022" name="IScience">
        <title>An ultrasensitive nanofiber-based assay for enzymatic hydrolysis and deep-sea microbial degradation of cellulose.</title>
        <authorList>
            <person name="Tsudome M."/>
            <person name="Tachioka M."/>
            <person name="Miyazaki M."/>
            <person name="Uchimura K."/>
            <person name="Tsuda M."/>
            <person name="Takaki Y."/>
            <person name="Deguchi S."/>
        </authorList>
    </citation>
    <scope>NUCLEOTIDE SEQUENCE [LARGE SCALE GENOMIC DNA]</scope>
    <source>
        <strain evidence="8 9">GE09</strain>
    </source>
</reference>
<dbReference type="InterPro" id="IPR007627">
    <property type="entry name" value="RNA_pol_sigma70_r2"/>
</dbReference>
<proteinExistence type="inferred from homology"/>
<evidence type="ECO:0000256" key="4">
    <source>
        <dbReference type="ARBA" id="ARBA00023125"/>
    </source>
</evidence>
<dbReference type="Pfam" id="PF08281">
    <property type="entry name" value="Sigma70_r4_2"/>
    <property type="match status" value="1"/>
</dbReference>
<dbReference type="PANTHER" id="PTHR43133">
    <property type="entry name" value="RNA POLYMERASE ECF-TYPE SIGMA FACTO"/>
    <property type="match status" value="1"/>
</dbReference>
<dbReference type="Pfam" id="PF04542">
    <property type="entry name" value="Sigma70_r2"/>
    <property type="match status" value="1"/>
</dbReference>
<dbReference type="InterPro" id="IPR013324">
    <property type="entry name" value="RNA_pol_sigma_r3/r4-like"/>
</dbReference>
<sequence length="175" mass="20086">MEISNHKLSQLYLEHKEELLRHVSLKFALERVQAEDIVQQAFAKYTSIARDQAIGNPRAYLFKMASNQALDLLRRQQHSAHPCNHTSAAEDSDDDQLNDPARIHTARQALHTMQKAMQAMPEKRRHFLQLSRFEHMSNVDIAKGAGISEAAVRKHISRALLDIKHAMDNQPLEEY</sequence>
<dbReference type="InterPro" id="IPR013325">
    <property type="entry name" value="RNA_pol_sigma_r2"/>
</dbReference>
<dbReference type="GO" id="GO:0003677">
    <property type="term" value="F:DNA binding"/>
    <property type="evidence" value="ECO:0007669"/>
    <property type="project" value="UniProtKB-KW"/>
</dbReference>
<comment type="similarity">
    <text evidence="1">Belongs to the sigma-70 factor family. ECF subfamily.</text>
</comment>
<dbReference type="Proteomes" id="UP001320119">
    <property type="component" value="Chromosome"/>
</dbReference>
<keyword evidence="5" id="KW-0804">Transcription</keyword>
<dbReference type="Gene3D" id="1.10.10.10">
    <property type="entry name" value="Winged helix-like DNA-binding domain superfamily/Winged helix DNA-binding domain"/>
    <property type="match status" value="1"/>
</dbReference>
<dbReference type="GO" id="GO:0006352">
    <property type="term" value="P:DNA-templated transcription initiation"/>
    <property type="evidence" value="ECO:0007669"/>
    <property type="project" value="InterPro"/>
</dbReference>
<name>A0AAN1WLB8_9GAMM</name>
<dbReference type="GO" id="GO:0016987">
    <property type="term" value="F:sigma factor activity"/>
    <property type="evidence" value="ECO:0007669"/>
    <property type="project" value="UniProtKB-KW"/>
</dbReference>
<evidence type="ECO:0000259" key="6">
    <source>
        <dbReference type="Pfam" id="PF04542"/>
    </source>
</evidence>
<evidence type="ECO:0000256" key="2">
    <source>
        <dbReference type="ARBA" id="ARBA00023015"/>
    </source>
</evidence>
<dbReference type="KEGG" id="marq:MARGE09_P3899"/>
<evidence type="ECO:0000313" key="8">
    <source>
        <dbReference type="EMBL" id="BCD99697.1"/>
    </source>
</evidence>
<dbReference type="NCBIfam" id="TIGR02937">
    <property type="entry name" value="sigma70-ECF"/>
    <property type="match status" value="1"/>
</dbReference>
<accession>A0AAN1WLB8</accession>
<keyword evidence="2" id="KW-0805">Transcription regulation</keyword>
<gene>
    <name evidence="8" type="ORF">MARGE09_P3899</name>
</gene>
<keyword evidence="4" id="KW-0238">DNA-binding</keyword>
<dbReference type="InterPro" id="IPR036388">
    <property type="entry name" value="WH-like_DNA-bd_sf"/>
</dbReference>
<dbReference type="SUPFAM" id="SSF88659">
    <property type="entry name" value="Sigma3 and sigma4 domains of RNA polymerase sigma factors"/>
    <property type="match status" value="1"/>
</dbReference>
<dbReference type="PANTHER" id="PTHR43133:SF8">
    <property type="entry name" value="RNA POLYMERASE SIGMA FACTOR HI_1459-RELATED"/>
    <property type="match status" value="1"/>
</dbReference>
<evidence type="ECO:0000259" key="7">
    <source>
        <dbReference type="Pfam" id="PF08281"/>
    </source>
</evidence>
<dbReference type="SUPFAM" id="SSF88946">
    <property type="entry name" value="Sigma2 domain of RNA polymerase sigma factors"/>
    <property type="match status" value="1"/>
</dbReference>
<evidence type="ECO:0000313" key="9">
    <source>
        <dbReference type="Proteomes" id="UP001320119"/>
    </source>
</evidence>
<dbReference type="Gene3D" id="1.10.1740.10">
    <property type="match status" value="1"/>
</dbReference>
<feature type="domain" description="RNA polymerase sigma factor 70 region 4 type 2" evidence="7">
    <location>
        <begin position="113"/>
        <end position="161"/>
    </location>
</feature>
<dbReference type="EMBL" id="AP023086">
    <property type="protein sequence ID" value="BCD99697.1"/>
    <property type="molecule type" value="Genomic_DNA"/>
</dbReference>
<evidence type="ECO:0000256" key="3">
    <source>
        <dbReference type="ARBA" id="ARBA00023082"/>
    </source>
</evidence>
<protein>
    <submittedName>
        <fullName evidence="8">RNA polymerase sigma-70 factor, ECF subfamily</fullName>
    </submittedName>
</protein>
<feature type="domain" description="RNA polymerase sigma-70 region 2" evidence="6">
    <location>
        <begin position="18"/>
        <end position="77"/>
    </location>
</feature>
<dbReference type="InterPro" id="IPR039425">
    <property type="entry name" value="RNA_pol_sigma-70-like"/>
</dbReference>
<keyword evidence="3" id="KW-0731">Sigma factor</keyword>
<evidence type="ECO:0000256" key="1">
    <source>
        <dbReference type="ARBA" id="ARBA00010641"/>
    </source>
</evidence>
<keyword evidence="9" id="KW-1185">Reference proteome</keyword>
<dbReference type="RefSeq" id="WP_236984959.1">
    <property type="nucleotide sequence ID" value="NZ_AP023086.1"/>
</dbReference>
<dbReference type="InterPro" id="IPR014284">
    <property type="entry name" value="RNA_pol_sigma-70_dom"/>
</dbReference>
<dbReference type="InterPro" id="IPR013249">
    <property type="entry name" value="RNA_pol_sigma70_r4_t2"/>
</dbReference>
<dbReference type="AlphaFoldDB" id="A0AAN1WLB8"/>